<dbReference type="Pfam" id="PF22942">
    <property type="entry name" value="DUF7025"/>
    <property type="match status" value="1"/>
</dbReference>
<sequence>MSENKSNSAASDGKKTALSSSVASLQEQVQDYHRRITALEEKLSPNFESAGQRMQRAFSSTQDQDNRTEPTDDGSLDAHEYIFLEHKNTIPEVRECAFAEFKNRFNPSGEDGRYAVDVLVSGLYLHQEIQEEHTLRDRLFEHRGLTPSREIIGKQNRALARAVKMAKKATDAIARSQGDDKWPRRVRIQSPALLRILAKVNGEKWTDRQRTYYRPFNSLVYQHANVKAELAKLEKKLASAQHADEVNMSDHESGSVGSSGGEDDDTIEESPLALECLRAYVEFIDKRVMPDYHRFETMDYTSNAKVRFSDLWYLFRTGEFVYRQVNGERPDRRDFRTGKRIWKTYFLDSVPERLLPTASDDAEIRDAAIKNDEAAFTLACYYVDYTGDEFCVVKDSITIDQFFGEVLVTALPIYPMRFCPDWESHLAFAKETGESLLEFIETKHCSYNGWTLMRDSSGNPTVDQNGNKMTQSEHVNSEIMVDFNEAFQSCPAWRPQRGIMREKTTEGLTILEDFRICWWSGPGRTNLFGETTELIPVKSGVNFKQRNQHLNEDPFVRAIRKNAKGLRPTTKEFLTDDAKILLAGRVFGYVFQERKFAQLAVNKLRKLSQTGLALDALKISPVAKKAIRGAIEGHFIQRDIERKMEKELCMDVTSLDLFQGKGTGLFILLHGVPGVGKTATAEAIAQANGKALFKITVGDLGTTPERLESALRDIFRLASLWDCILLLDEVDTFFSQRTRSEAADKNAMVSVFLRVLDYYDGILFLTTNRAGVLDEAFKSRIHYKILYNDLILEQTLDIWKLNIKRLRKIEDELASAEKRATMEIDEKELLAFARQLFQRAEETGTGPGRWNGRQIRNAFQVARSLAYYERELRAEEIRQRQAEKQSRKRSGPEEDPYKFNPPVLDVRFFKTTHTITASFDDYCTAMRGGTNDAQLALEGETRYDDYQDWFTGYMRRQYIKEHNKNKTGAPAAVAAAATAAAQPFDEQDDGGTGDDNSDDAGPIHPPRKRPRLQVDPGFSSDNNRPPQRKHRGSFKSRPRSGSQLSTGIAASPPSPIDYTTRPQRPAHASRSSGNLELPVAHRAGAARSRNSWEPRSYSPYDEQDDENTDTRGGASRTLRSVSPLDPEDVPRSVRAGNLGGGRQRRLSNSPRPDRFPVGENYEEREWIGSSGGVGGSGGSGRGGYHGSHHYHPYRATTGGKGGGRPVSDIEALEEDHSD</sequence>
<dbReference type="Proteomes" id="UP001285441">
    <property type="component" value="Unassembled WGS sequence"/>
</dbReference>
<feature type="compositionally biased region" description="Basic and acidic residues" evidence="1">
    <location>
        <begin position="1151"/>
        <end position="1166"/>
    </location>
</feature>
<proteinExistence type="predicted"/>
<dbReference type="AlphaFoldDB" id="A0AAE0K0J5"/>
<accession>A0AAE0K0J5</accession>
<reference evidence="3" key="1">
    <citation type="journal article" date="2023" name="Mol. Phylogenet. Evol.">
        <title>Genome-scale phylogeny and comparative genomics of the fungal order Sordariales.</title>
        <authorList>
            <person name="Hensen N."/>
            <person name="Bonometti L."/>
            <person name="Westerberg I."/>
            <person name="Brannstrom I.O."/>
            <person name="Guillou S."/>
            <person name="Cros-Aarteil S."/>
            <person name="Calhoun S."/>
            <person name="Haridas S."/>
            <person name="Kuo A."/>
            <person name="Mondo S."/>
            <person name="Pangilinan J."/>
            <person name="Riley R."/>
            <person name="LaButti K."/>
            <person name="Andreopoulos B."/>
            <person name="Lipzen A."/>
            <person name="Chen C."/>
            <person name="Yan M."/>
            <person name="Daum C."/>
            <person name="Ng V."/>
            <person name="Clum A."/>
            <person name="Steindorff A."/>
            <person name="Ohm R.A."/>
            <person name="Martin F."/>
            <person name="Silar P."/>
            <person name="Natvig D.O."/>
            <person name="Lalanne C."/>
            <person name="Gautier V."/>
            <person name="Ament-Velasquez S.L."/>
            <person name="Kruys A."/>
            <person name="Hutchinson M.I."/>
            <person name="Powell A.J."/>
            <person name="Barry K."/>
            <person name="Miller A.N."/>
            <person name="Grigoriev I.V."/>
            <person name="Debuchy R."/>
            <person name="Gladieux P."/>
            <person name="Hiltunen Thoren M."/>
            <person name="Johannesson H."/>
        </authorList>
    </citation>
    <scope>NUCLEOTIDE SEQUENCE</scope>
    <source>
        <strain evidence="3">CBS 232.78</strain>
    </source>
</reference>
<feature type="compositionally biased region" description="Low complexity" evidence="1">
    <location>
        <begin position="970"/>
        <end position="981"/>
    </location>
</feature>
<dbReference type="Pfam" id="PF00004">
    <property type="entry name" value="AAA"/>
    <property type="match status" value="1"/>
</dbReference>
<protein>
    <recommendedName>
        <fullName evidence="2">AAA+ ATPase domain-containing protein</fullName>
    </recommendedName>
</protein>
<dbReference type="InterPro" id="IPR003959">
    <property type="entry name" value="ATPase_AAA_core"/>
</dbReference>
<feature type="compositionally biased region" description="Gly residues" evidence="1">
    <location>
        <begin position="1169"/>
        <end position="1185"/>
    </location>
</feature>
<dbReference type="Pfam" id="PF23232">
    <property type="entry name" value="AAA_lid_13"/>
    <property type="match status" value="1"/>
</dbReference>
<dbReference type="PANTHER" id="PTHR46411">
    <property type="entry name" value="FAMILY ATPASE, PUTATIVE-RELATED"/>
    <property type="match status" value="1"/>
</dbReference>
<feature type="domain" description="AAA+ ATPase" evidence="2">
    <location>
        <begin position="663"/>
        <end position="792"/>
    </location>
</feature>
<feature type="region of interest" description="Disordered" evidence="1">
    <location>
        <begin position="1"/>
        <end position="24"/>
    </location>
</feature>
<feature type="region of interest" description="Disordered" evidence="1">
    <location>
        <begin position="40"/>
        <end position="75"/>
    </location>
</feature>
<feature type="region of interest" description="Disordered" evidence="1">
    <location>
        <begin position="970"/>
        <end position="1218"/>
    </location>
</feature>
<dbReference type="Gene3D" id="3.40.50.300">
    <property type="entry name" value="P-loop containing nucleotide triphosphate hydrolases"/>
    <property type="match status" value="1"/>
</dbReference>
<dbReference type="InterPro" id="IPR056599">
    <property type="entry name" value="AAA_lid_fung"/>
</dbReference>
<name>A0AAE0K0J5_9PEZI</name>
<evidence type="ECO:0000256" key="1">
    <source>
        <dbReference type="SAM" id="MobiDB-lite"/>
    </source>
</evidence>
<dbReference type="GO" id="GO:0016887">
    <property type="term" value="F:ATP hydrolysis activity"/>
    <property type="evidence" value="ECO:0007669"/>
    <property type="project" value="InterPro"/>
</dbReference>
<reference evidence="3" key="2">
    <citation type="submission" date="2023-06" db="EMBL/GenBank/DDBJ databases">
        <authorList>
            <consortium name="Lawrence Berkeley National Laboratory"/>
            <person name="Haridas S."/>
            <person name="Hensen N."/>
            <person name="Bonometti L."/>
            <person name="Westerberg I."/>
            <person name="Brannstrom I.O."/>
            <person name="Guillou S."/>
            <person name="Cros-Aarteil S."/>
            <person name="Calhoun S."/>
            <person name="Kuo A."/>
            <person name="Mondo S."/>
            <person name="Pangilinan J."/>
            <person name="Riley R."/>
            <person name="LaButti K."/>
            <person name="Andreopoulos B."/>
            <person name="Lipzen A."/>
            <person name="Chen C."/>
            <person name="Yanf M."/>
            <person name="Daum C."/>
            <person name="Ng V."/>
            <person name="Clum A."/>
            <person name="Steindorff A."/>
            <person name="Ohm R."/>
            <person name="Martin F."/>
            <person name="Silar P."/>
            <person name="Natvig D."/>
            <person name="Lalanne C."/>
            <person name="Gautier V."/>
            <person name="Ament-velasquez S.L."/>
            <person name="Kruys A."/>
            <person name="Hutchinson M.I."/>
            <person name="Powell A.J."/>
            <person name="Barry K."/>
            <person name="Miller A.N."/>
            <person name="Grigoriev I.V."/>
            <person name="Debuchy R."/>
            <person name="Gladieux P."/>
            <person name="Thoren M.H."/>
            <person name="Johannesson H."/>
        </authorList>
    </citation>
    <scope>NUCLEOTIDE SEQUENCE</scope>
    <source>
        <strain evidence="3">CBS 232.78</strain>
    </source>
</reference>
<feature type="region of interest" description="Disordered" evidence="1">
    <location>
        <begin position="241"/>
        <end position="266"/>
    </location>
</feature>
<dbReference type="InterPro" id="IPR054289">
    <property type="entry name" value="DUF7025"/>
</dbReference>
<keyword evidence="4" id="KW-1185">Reference proteome</keyword>
<feature type="region of interest" description="Disordered" evidence="1">
    <location>
        <begin position="879"/>
        <end position="899"/>
    </location>
</feature>
<dbReference type="GO" id="GO:0005524">
    <property type="term" value="F:ATP binding"/>
    <property type="evidence" value="ECO:0007669"/>
    <property type="project" value="InterPro"/>
</dbReference>
<feature type="compositionally biased region" description="Polar residues" evidence="1">
    <location>
        <begin position="1"/>
        <end position="10"/>
    </location>
</feature>
<evidence type="ECO:0000313" key="4">
    <source>
        <dbReference type="Proteomes" id="UP001285441"/>
    </source>
</evidence>
<dbReference type="CDD" id="cd19481">
    <property type="entry name" value="RecA-like_protease"/>
    <property type="match status" value="1"/>
</dbReference>
<dbReference type="SMART" id="SM00382">
    <property type="entry name" value="AAA"/>
    <property type="match status" value="1"/>
</dbReference>
<organism evidence="3 4">
    <name type="scientific">Podospora didyma</name>
    <dbReference type="NCBI Taxonomy" id="330526"/>
    <lineage>
        <taxon>Eukaryota</taxon>
        <taxon>Fungi</taxon>
        <taxon>Dikarya</taxon>
        <taxon>Ascomycota</taxon>
        <taxon>Pezizomycotina</taxon>
        <taxon>Sordariomycetes</taxon>
        <taxon>Sordariomycetidae</taxon>
        <taxon>Sordariales</taxon>
        <taxon>Podosporaceae</taxon>
        <taxon>Podospora</taxon>
    </lineage>
</organism>
<feature type="compositionally biased region" description="Basic and acidic residues" evidence="1">
    <location>
        <begin position="879"/>
        <end position="897"/>
    </location>
</feature>
<gene>
    <name evidence="3" type="ORF">B0H63DRAFT_87070</name>
</gene>
<feature type="compositionally biased region" description="Polar residues" evidence="1">
    <location>
        <begin position="1039"/>
        <end position="1048"/>
    </location>
</feature>
<dbReference type="SUPFAM" id="SSF52540">
    <property type="entry name" value="P-loop containing nucleoside triphosphate hydrolases"/>
    <property type="match status" value="1"/>
</dbReference>
<feature type="compositionally biased region" description="Basic and acidic residues" evidence="1">
    <location>
        <begin position="64"/>
        <end position="75"/>
    </location>
</feature>
<dbReference type="EMBL" id="JAULSW010000011">
    <property type="protein sequence ID" value="KAK3367848.1"/>
    <property type="molecule type" value="Genomic_DNA"/>
</dbReference>
<feature type="compositionally biased region" description="Basic and acidic residues" evidence="1">
    <location>
        <begin position="241"/>
        <end position="253"/>
    </location>
</feature>
<evidence type="ECO:0000259" key="2">
    <source>
        <dbReference type="SMART" id="SM00382"/>
    </source>
</evidence>
<dbReference type="InterPro" id="IPR027417">
    <property type="entry name" value="P-loop_NTPase"/>
</dbReference>
<comment type="caution">
    <text evidence="3">The sequence shown here is derived from an EMBL/GenBank/DDBJ whole genome shotgun (WGS) entry which is preliminary data.</text>
</comment>
<feature type="compositionally biased region" description="Basic residues" evidence="1">
    <location>
        <begin position="1026"/>
        <end position="1038"/>
    </location>
</feature>
<feature type="compositionally biased region" description="Acidic residues" evidence="1">
    <location>
        <begin position="985"/>
        <end position="998"/>
    </location>
</feature>
<dbReference type="PANTHER" id="PTHR46411:SF3">
    <property type="entry name" value="AAA+ ATPASE DOMAIN-CONTAINING PROTEIN"/>
    <property type="match status" value="1"/>
</dbReference>
<evidence type="ECO:0000313" key="3">
    <source>
        <dbReference type="EMBL" id="KAK3367848.1"/>
    </source>
</evidence>
<dbReference type="InterPro" id="IPR003593">
    <property type="entry name" value="AAA+_ATPase"/>
</dbReference>